<dbReference type="PANTHER" id="PTHR12137:SF33">
    <property type="entry name" value="CARBOHYDRATE SULFOTRANSFERASE 14"/>
    <property type="match status" value="1"/>
</dbReference>
<dbReference type="GO" id="GO:0016051">
    <property type="term" value="P:carbohydrate biosynthetic process"/>
    <property type="evidence" value="ECO:0007669"/>
    <property type="project" value="InterPro"/>
</dbReference>
<accession>A0A6P4XCT6</accession>
<reference evidence="11" key="1">
    <citation type="submission" date="2025-08" db="UniProtKB">
        <authorList>
            <consortium name="RefSeq"/>
        </authorList>
    </citation>
    <scope>IDENTIFICATION</scope>
    <source>
        <tissue evidence="11">Gonad</tissue>
    </source>
</reference>
<keyword evidence="9" id="KW-0119">Carbohydrate metabolism</keyword>
<keyword evidence="5" id="KW-1133">Transmembrane helix</keyword>
<protein>
    <recommendedName>
        <fullName evidence="9">Carbohydrate sulfotransferase</fullName>
        <ecNumber evidence="9">2.8.2.-</ecNumber>
    </recommendedName>
</protein>
<keyword evidence="10" id="KW-1185">Reference proteome</keyword>
<keyword evidence="7" id="KW-0472">Membrane</keyword>
<evidence type="ECO:0000256" key="8">
    <source>
        <dbReference type="ARBA" id="ARBA00023180"/>
    </source>
</evidence>
<gene>
    <name evidence="11" type="primary">LOC109462255</name>
</gene>
<keyword evidence="3 9" id="KW-0808">Transferase</keyword>
<proteinExistence type="inferred from homology"/>
<dbReference type="GO" id="GO:0008146">
    <property type="term" value="F:sulfotransferase activity"/>
    <property type="evidence" value="ECO:0007669"/>
    <property type="project" value="InterPro"/>
</dbReference>
<evidence type="ECO:0000256" key="7">
    <source>
        <dbReference type="ARBA" id="ARBA00023136"/>
    </source>
</evidence>
<evidence type="ECO:0000256" key="1">
    <source>
        <dbReference type="ARBA" id="ARBA00004323"/>
    </source>
</evidence>
<evidence type="ECO:0000256" key="5">
    <source>
        <dbReference type="ARBA" id="ARBA00022989"/>
    </source>
</evidence>
<dbReference type="KEGG" id="bbel:109462255"/>
<keyword evidence="9" id="KW-0735">Signal-anchor</keyword>
<keyword evidence="6 9" id="KW-0333">Golgi apparatus</keyword>
<dbReference type="EC" id="2.8.2.-" evidence="9"/>
<evidence type="ECO:0000256" key="4">
    <source>
        <dbReference type="ARBA" id="ARBA00022692"/>
    </source>
</evidence>
<comment type="subcellular location">
    <subcellularLocation>
        <location evidence="1 9">Golgi apparatus membrane</location>
        <topology evidence="1 9">Single-pass type II membrane protein</topology>
    </subcellularLocation>
</comment>
<dbReference type="AlphaFoldDB" id="A0A6P4XCT6"/>
<organism evidence="10 11">
    <name type="scientific">Branchiostoma belcheri</name>
    <name type="common">Amphioxus</name>
    <dbReference type="NCBI Taxonomy" id="7741"/>
    <lineage>
        <taxon>Eukaryota</taxon>
        <taxon>Metazoa</taxon>
        <taxon>Chordata</taxon>
        <taxon>Cephalochordata</taxon>
        <taxon>Leptocardii</taxon>
        <taxon>Amphioxiformes</taxon>
        <taxon>Branchiostomatidae</taxon>
        <taxon>Branchiostoma</taxon>
    </lineage>
</organism>
<keyword evidence="8 9" id="KW-0325">Glycoprotein</keyword>
<evidence type="ECO:0000313" key="11">
    <source>
        <dbReference type="RefSeq" id="XP_019614345.1"/>
    </source>
</evidence>
<dbReference type="GeneID" id="109462255"/>
<dbReference type="GO" id="GO:0000139">
    <property type="term" value="C:Golgi membrane"/>
    <property type="evidence" value="ECO:0007669"/>
    <property type="project" value="UniProtKB-SubCell"/>
</dbReference>
<evidence type="ECO:0000256" key="2">
    <source>
        <dbReference type="ARBA" id="ARBA00006339"/>
    </source>
</evidence>
<comment type="similarity">
    <text evidence="2 9">Belongs to the sulfotransferase 2 family.</text>
</comment>
<sequence length="148" mass="17347">MKVNVINQTFVLRRFSILGVLCILIKRDDGWDSLAEAEKEQSRRLATLKEFCKKNVSMIEYDLIAHMDTVASDVRLFVKKYNITANEEVLPEQRRRHVNDDNVFNKIYAQVPIEEILPLREIFQEDFDMFGYSFEQDLIKILQGKSTG</sequence>
<keyword evidence="4" id="KW-0812">Transmembrane</keyword>
<evidence type="ECO:0000256" key="9">
    <source>
        <dbReference type="RuleBase" id="RU364020"/>
    </source>
</evidence>
<dbReference type="RefSeq" id="XP_019614345.1">
    <property type="nucleotide sequence ID" value="XM_019758786.1"/>
</dbReference>
<dbReference type="PANTHER" id="PTHR12137">
    <property type="entry name" value="CARBOHYDRATE SULFOTRANSFERASE"/>
    <property type="match status" value="1"/>
</dbReference>
<evidence type="ECO:0000256" key="3">
    <source>
        <dbReference type="ARBA" id="ARBA00022679"/>
    </source>
</evidence>
<dbReference type="Proteomes" id="UP000515135">
    <property type="component" value="Unplaced"/>
</dbReference>
<dbReference type="OrthoDB" id="10101235at2759"/>
<dbReference type="Pfam" id="PF03567">
    <property type="entry name" value="Sulfotransfer_2"/>
    <property type="match status" value="1"/>
</dbReference>
<dbReference type="InterPro" id="IPR005331">
    <property type="entry name" value="Sulfotransferase"/>
</dbReference>
<name>A0A6P4XCT6_BRABE</name>
<dbReference type="InterPro" id="IPR018011">
    <property type="entry name" value="Carb_sulfotrans_8-10"/>
</dbReference>
<evidence type="ECO:0000313" key="10">
    <source>
        <dbReference type="Proteomes" id="UP000515135"/>
    </source>
</evidence>
<evidence type="ECO:0000256" key="6">
    <source>
        <dbReference type="ARBA" id="ARBA00023034"/>
    </source>
</evidence>